<evidence type="ECO:0000256" key="1">
    <source>
        <dbReference type="SAM" id="Phobius"/>
    </source>
</evidence>
<name>A0A174CDM5_9FIRM</name>
<accession>A0A174CDM5</accession>
<dbReference type="GO" id="GO:0005886">
    <property type="term" value="C:plasma membrane"/>
    <property type="evidence" value="ECO:0007669"/>
    <property type="project" value="TreeGrafter"/>
</dbReference>
<reference evidence="3 5" key="2">
    <citation type="submission" date="2018-08" db="EMBL/GenBank/DDBJ databases">
        <title>A genome reference for cultivated species of the human gut microbiota.</title>
        <authorList>
            <person name="Zou Y."/>
            <person name="Xue W."/>
            <person name="Luo G."/>
        </authorList>
    </citation>
    <scope>NUCLEOTIDE SEQUENCE [LARGE SCALE GENOMIC DNA]</scope>
    <source>
        <strain evidence="3 5">AM23-23AC</strain>
    </source>
</reference>
<keyword evidence="1" id="KW-1133">Transmembrane helix</keyword>
<keyword evidence="1" id="KW-0472">Membrane</keyword>
<dbReference type="InterPro" id="IPR007401">
    <property type="entry name" value="DUF454"/>
</dbReference>
<dbReference type="PANTHER" id="PTHR35813:SF1">
    <property type="entry name" value="INNER MEMBRANE PROTEIN YBAN"/>
    <property type="match status" value="1"/>
</dbReference>
<dbReference type="Pfam" id="PF04304">
    <property type="entry name" value="DUF454"/>
    <property type="match status" value="1"/>
</dbReference>
<dbReference type="EMBL" id="QRHP01000001">
    <property type="protein sequence ID" value="RHF87523.1"/>
    <property type="molecule type" value="Genomic_DNA"/>
</dbReference>
<reference evidence="2 4" key="1">
    <citation type="submission" date="2015-09" db="EMBL/GenBank/DDBJ databases">
        <authorList>
            <consortium name="Pathogen Informatics"/>
        </authorList>
    </citation>
    <scope>NUCLEOTIDE SEQUENCE [LARGE SCALE GENOMIC DNA]</scope>
    <source>
        <strain evidence="2 4">2789STDY5608835</strain>
    </source>
</reference>
<feature type="transmembrane region" description="Helical" evidence="1">
    <location>
        <begin position="7"/>
        <end position="29"/>
    </location>
</feature>
<gene>
    <name evidence="2" type="primary">ybaN</name>
    <name evidence="3" type="ORF">DW654_01845</name>
    <name evidence="2" type="ORF">ERS852392_02173</name>
</gene>
<dbReference type="RefSeq" id="WP_055302266.1">
    <property type="nucleotide sequence ID" value="NZ_CYYR01000014.1"/>
</dbReference>
<evidence type="ECO:0000313" key="3">
    <source>
        <dbReference type="EMBL" id="RHF87523.1"/>
    </source>
</evidence>
<proteinExistence type="predicted"/>
<sequence>MKKIIRAIYLVLAFLFLGIGIAGIVLPILPTTPFLLLTAALFAKSSERFHKWFVSTKLYDKYIDQALNRKAMTKETKRKAMATLGIIFLAGFLFSPVWYAKAIIVVIAAGHLYYFLAKIKTVEESEEESQNERLIPEE</sequence>
<organism evidence="2 4">
    <name type="scientific">Roseburia inulinivorans</name>
    <dbReference type="NCBI Taxonomy" id="360807"/>
    <lineage>
        <taxon>Bacteria</taxon>
        <taxon>Bacillati</taxon>
        <taxon>Bacillota</taxon>
        <taxon>Clostridia</taxon>
        <taxon>Lachnospirales</taxon>
        <taxon>Lachnospiraceae</taxon>
        <taxon>Roseburia</taxon>
    </lineage>
</organism>
<protein>
    <submittedName>
        <fullName evidence="3">DUF454 domain-containing protein</fullName>
    </submittedName>
    <submittedName>
        <fullName evidence="2">Inner membrane protein ybaN</fullName>
    </submittedName>
</protein>
<evidence type="ECO:0000313" key="2">
    <source>
        <dbReference type="EMBL" id="CUO10080.1"/>
    </source>
</evidence>
<dbReference type="PANTHER" id="PTHR35813">
    <property type="entry name" value="INNER MEMBRANE PROTEIN YBAN"/>
    <property type="match status" value="1"/>
</dbReference>
<dbReference type="EMBL" id="CYYR01000014">
    <property type="protein sequence ID" value="CUO10080.1"/>
    <property type="molecule type" value="Genomic_DNA"/>
</dbReference>
<dbReference type="AlphaFoldDB" id="A0A174CDM5"/>
<keyword evidence="1" id="KW-0812">Transmembrane</keyword>
<evidence type="ECO:0000313" key="5">
    <source>
        <dbReference type="Proteomes" id="UP000283701"/>
    </source>
</evidence>
<dbReference type="PIRSF" id="PIRSF016789">
    <property type="entry name" value="DUF454"/>
    <property type="match status" value="1"/>
</dbReference>
<evidence type="ECO:0000313" key="4">
    <source>
        <dbReference type="Proteomes" id="UP000095395"/>
    </source>
</evidence>
<dbReference type="Proteomes" id="UP000095395">
    <property type="component" value="Unassembled WGS sequence"/>
</dbReference>
<dbReference type="Proteomes" id="UP000283701">
    <property type="component" value="Unassembled WGS sequence"/>
</dbReference>